<protein>
    <submittedName>
        <fullName evidence="1">Uncharacterized protein</fullName>
    </submittedName>
</protein>
<dbReference type="EMBL" id="UINC01109635">
    <property type="protein sequence ID" value="SVC76582.1"/>
    <property type="molecule type" value="Genomic_DNA"/>
</dbReference>
<proteinExistence type="predicted"/>
<evidence type="ECO:0000313" key="1">
    <source>
        <dbReference type="EMBL" id="SVC76582.1"/>
    </source>
</evidence>
<name>A0A382PWY3_9ZZZZ</name>
<accession>A0A382PWY3</accession>
<feature type="non-terminal residue" evidence="1">
    <location>
        <position position="26"/>
    </location>
</feature>
<sequence length="26" mass="3130">MKGYKLEPLSWLKEMEGEKNLIEISY</sequence>
<organism evidence="1">
    <name type="scientific">marine metagenome</name>
    <dbReference type="NCBI Taxonomy" id="408172"/>
    <lineage>
        <taxon>unclassified sequences</taxon>
        <taxon>metagenomes</taxon>
        <taxon>ecological metagenomes</taxon>
    </lineage>
</organism>
<dbReference type="AlphaFoldDB" id="A0A382PWY3"/>
<gene>
    <name evidence="1" type="ORF">METZ01_LOCUS329436</name>
</gene>
<reference evidence="1" key="1">
    <citation type="submission" date="2018-05" db="EMBL/GenBank/DDBJ databases">
        <authorList>
            <person name="Lanie J.A."/>
            <person name="Ng W.-L."/>
            <person name="Kazmierczak K.M."/>
            <person name="Andrzejewski T.M."/>
            <person name="Davidsen T.M."/>
            <person name="Wayne K.J."/>
            <person name="Tettelin H."/>
            <person name="Glass J.I."/>
            <person name="Rusch D."/>
            <person name="Podicherti R."/>
            <person name="Tsui H.-C.T."/>
            <person name="Winkler M.E."/>
        </authorList>
    </citation>
    <scope>NUCLEOTIDE SEQUENCE</scope>
</reference>